<dbReference type="Proteomes" id="UP000050795">
    <property type="component" value="Unassembled WGS sequence"/>
</dbReference>
<evidence type="ECO:0000313" key="10">
    <source>
        <dbReference type="Proteomes" id="UP000050795"/>
    </source>
</evidence>
<evidence type="ECO:0000256" key="9">
    <source>
        <dbReference type="SAM" id="Phobius"/>
    </source>
</evidence>
<dbReference type="WBParaSite" id="TREG1_114310.1">
    <property type="protein sequence ID" value="TREG1_114310.1"/>
    <property type="gene ID" value="TREG1_114310"/>
</dbReference>
<accession>A0AA85IR70</accession>
<reference evidence="10" key="1">
    <citation type="submission" date="2022-06" db="EMBL/GenBank/DDBJ databases">
        <authorList>
            <person name="Berger JAMES D."/>
            <person name="Berger JAMES D."/>
        </authorList>
    </citation>
    <scope>NUCLEOTIDE SEQUENCE [LARGE SCALE GENOMIC DNA]</scope>
</reference>
<feature type="transmembrane region" description="Helical" evidence="9">
    <location>
        <begin position="32"/>
        <end position="51"/>
    </location>
</feature>
<dbReference type="Pfam" id="PF06699">
    <property type="entry name" value="PIG-F"/>
    <property type="match status" value="1"/>
</dbReference>
<evidence type="ECO:0000256" key="2">
    <source>
        <dbReference type="ARBA" id="ARBA00004687"/>
    </source>
</evidence>
<protein>
    <recommendedName>
        <fullName evidence="12">PIG-F domain-containing protein</fullName>
    </recommendedName>
</protein>
<evidence type="ECO:0000256" key="1">
    <source>
        <dbReference type="ARBA" id="ARBA00004477"/>
    </source>
</evidence>
<feature type="region of interest" description="Disordered" evidence="8">
    <location>
        <begin position="136"/>
        <end position="155"/>
    </location>
</feature>
<name>A0AA85IR70_TRIRE</name>
<comment type="pathway">
    <text evidence="2">Glycolipid biosynthesis; glycosylphosphatidylinositol-anchor biosynthesis.</text>
</comment>
<reference evidence="11" key="2">
    <citation type="submission" date="2023-11" db="UniProtKB">
        <authorList>
            <consortium name="WormBaseParasite"/>
        </authorList>
    </citation>
    <scope>IDENTIFICATION</scope>
</reference>
<feature type="transmembrane region" description="Helical" evidence="9">
    <location>
        <begin position="71"/>
        <end position="92"/>
    </location>
</feature>
<feature type="transmembrane region" description="Helical" evidence="9">
    <location>
        <begin position="6"/>
        <end position="25"/>
    </location>
</feature>
<feature type="transmembrane region" description="Helical" evidence="9">
    <location>
        <begin position="104"/>
        <end position="126"/>
    </location>
</feature>
<keyword evidence="10" id="KW-1185">Reference proteome</keyword>
<evidence type="ECO:0000256" key="6">
    <source>
        <dbReference type="ARBA" id="ARBA00022989"/>
    </source>
</evidence>
<proteinExistence type="predicted"/>
<dbReference type="GO" id="GO:0006506">
    <property type="term" value="P:GPI anchor biosynthetic process"/>
    <property type="evidence" value="ECO:0007669"/>
    <property type="project" value="UniProtKB-KW"/>
</dbReference>
<evidence type="ECO:0000256" key="5">
    <source>
        <dbReference type="ARBA" id="ARBA00022824"/>
    </source>
</evidence>
<sequence length="155" mass="17326">MERVKFGAITFFVYFTVCVLLGAPLNEQWRETGLMSLVLTCCTALPFLIFFKANLENLKSVLSPSSPEEKYVAFIGYGCIVGAWLSAGFLILDWDRPWQAWPIPCVVGAILGALIGLITLVLTPYVSSMLKYRMSGFSNSRSSSRSFTDNKYRLD</sequence>
<keyword evidence="6 9" id="KW-1133">Transmembrane helix</keyword>
<evidence type="ECO:0000313" key="11">
    <source>
        <dbReference type="WBParaSite" id="TREG1_114310.1"/>
    </source>
</evidence>
<evidence type="ECO:0008006" key="12">
    <source>
        <dbReference type="Google" id="ProtNLM"/>
    </source>
</evidence>
<dbReference type="GO" id="GO:0005789">
    <property type="term" value="C:endoplasmic reticulum membrane"/>
    <property type="evidence" value="ECO:0007669"/>
    <property type="project" value="UniProtKB-SubCell"/>
</dbReference>
<keyword evidence="7 9" id="KW-0472">Membrane</keyword>
<evidence type="ECO:0000256" key="8">
    <source>
        <dbReference type="SAM" id="MobiDB-lite"/>
    </source>
</evidence>
<evidence type="ECO:0000256" key="4">
    <source>
        <dbReference type="ARBA" id="ARBA00022692"/>
    </source>
</evidence>
<comment type="subcellular location">
    <subcellularLocation>
        <location evidence="1">Endoplasmic reticulum membrane</location>
        <topology evidence="1">Multi-pass membrane protein</topology>
    </subcellularLocation>
</comment>
<dbReference type="AlphaFoldDB" id="A0AA85IR70"/>
<keyword evidence="3" id="KW-0337">GPI-anchor biosynthesis</keyword>
<evidence type="ECO:0000256" key="3">
    <source>
        <dbReference type="ARBA" id="ARBA00022502"/>
    </source>
</evidence>
<organism evidence="10 11">
    <name type="scientific">Trichobilharzia regenti</name>
    <name type="common">Nasal bird schistosome</name>
    <dbReference type="NCBI Taxonomy" id="157069"/>
    <lineage>
        <taxon>Eukaryota</taxon>
        <taxon>Metazoa</taxon>
        <taxon>Spiralia</taxon>
        <taxon>Lophotrochozoa</taxon>
        <taxon>Platyhelminthes</taxon>
        <taxon>Trematoda</taxon>
        <taxon>Digenea</taxon>
        <taxon>Strigeidida</taxon>
        <taxon>Schistosomatoidea</taxon>
        <taxon>Schistosomatidae</taxon>
        <taxon>Trichobilharzia</taxon>
    </lineage>
</organism>
<dbReference type="InterPro" id="IPR009580">
    <property type="entry name" value="GPI_biosynthesis_protein_Pig-F"/>
</dbReference>
<keyword evidence="4 9" id="KW-0812">Transmembrane</keyword>
<keyword evidence="5" id="KW-0256">Endoplasmic reticulum</keyword>
<feature type="compositionally biased region" description="Low complexity" evidence="8">
    <location>
        <begin position="136"/>
        <end position="147"/>
    </location>
</feature>
<evidence type="ECO:0000256" key="7">
    <source>
        <dbReference type="ARBA" id="ARBA00023136"/>
    </source>
</evidence>